<accession>A0A915EFN7</accession>
<sequence length="179" mass="20401">MRSKNKQPFVSASLENVRDSFAMDLCNALIGANIPFYKLSSAPFRGFLEKYCNRLIPDESTLRKNHMKESYKIVRNRIKASIGTSYIWASVDETTDMMGRYVANLIVGKLDSQGASRPYLVSVKMLEQTNHSTISRFVNDGLKDLLADGEKENRLLLLVTDAASYMKRLRMYSLLYIPK</sequence>
<dbReference type="Proteomes" id="UP000887574">
    <property type="component" value="Unplaced"/>
</dbReference>
<dbReference type="WBParaSite" id="jg558">
    <property type="protein sequence ID" value="jg558"/>
    <property type="gene ID" value="jg558"/>
</dbReference>
<keyword evidence="1" id="KW-1185">Reference proteome</keyword>
<dbReference type="AlphaFoldDB" id="A0A915EFN7"/>
<protein>
    <submittedName>
        <fullName evidence="2">DUF659 domain-containing protein</fullName>
    </submittedName>
</protein>
<proteinExistence type="predicted"/>
<name>A0A915EFN7_9BILA</name>
<evidence type="ECO:0000313" key="2">
    <source>
        <dbReference type="WBParaSite" id="jg558"/>
    </source>
</evidence>
<organism evidence="1 2">
    <name type="scientific">Ditylenchus dipsaci</name>
    <dbReference type="NCBI Taxonomy" id="166011"/>
    <lineage>
        <taxon>Eukaryota</taxon>
        <taxon>Metazoa</taxon>
        <taxon>Ecdysozoa</taxon>
        <taxon>Nematoda</taxon>
        <taxon>Chromadorea</taxon>
        <taxon>Rhabditida</taxon>
        <taxon>Tylenchina</taxon>
        <taxon>Tylenchomorpha</taxon>
        <taxon>Sphaerularioidea</taxon>
        <taxon>Anguinidae</taxon>
        <taxon>Anguininae</taxon>
        <taxon>Ditylenchus</taxon>
    </lineage>
</organism>
<reference evidence="2" key="1">
    <citation type="submission" date="2022-11" db="UniProtKB">
        <authorList>
            <consortium name="WormBaseParasite"/>
        </authorList>
    </citation>
    <scope>IDENTIFICATION</scope>
</reference>
<evidence type="ECO:0000313" key="1">
    <source>
        <dbReference type="Proteomes" id="UP000887574"/>
    </source>
</evidence>